<name>A0AAX0RQX8_9BACI</name>
<dbReference type="Proteomes" id="UP000220106">
    <property type="component" value="Unassembled WGS sequence"/>
</dbReference>
<dbReference type="EMBL" id="CP030926">
    <property type="protein sequence ID" value="AXN38853.1"/>
    <property type="molecule type" value="Genomic_DNA"/>
</dbReference>
<evidence type="ECO:0000256" key="1">
    <source>
        <dbReference type="SAM" id="MobiDB-lite"/>
    </source>
</evidence>
<dbReference type="KEGG" id="pbut:DTO10_10770"/>
<feature type="compositionally biased region" description="Polar residues" evidence="1">
    <location>
        <begin position="88"/>
        <end position="103"/>
    </location>
</feature>
<organism evidence="3 4">
    <name type="scientific">Peribacillus butanolivorans</name>
    <dbReference type="NCBI Taxonomy" id="421767"/>
    <lineage>
        <taxon>Bacteria</taxon>
        <taxon>Bacillati</taxon>
        <taxon>Bacillota</taxon>
        <taxon>Bacilli</taxon>
        <taxon>Bacillales</taxon>
        <taxon>Bacillaceae</taxon>
        <taxon>Peribacillus</taxon>
    </lineage>
</organism>
<reference evidence="3 4" key="1">
    <citation type="submission" date="2017-09" db="EMBL/GenBank/DDBJ databases">
        <title>Large-scale bioinformatics analysis of Bacillus genomes uncovers conserved roles of natural products in bacterial physiology.</title>
        <authorList>
            <consortium name="Agbiome Team Llc"/>
            <person name="Bleich R.M."/>
            <person name="Kirk G.J."/>
            <person name="Santa Maria K.C."/>
            <person name="Allen S.E."/>
            <person name="Farag S."/>
            <person name="Shank E.A."/>
            <person name="Bowers A."/>
        </authorList>
    </citation>
    <scope>NUCLEOTIDE SEQUENCE [LARGE SCALE GENOMIC DNA]</scope>
    <source>
        <strain evidence="3 4">AFS003229</strain>
    </source>
</reference>
<dbReference type="AlphaFoldDB" id="A0AAX0RQX8"/>
<keyword evidence="5" id="KW-1185">Reference proteome</keyword>
<accession>A0AAX0RQX8</accession>
<evidence type="ECO:0000313" key="4">
    <source>
        <dbReference type="Proteomes" id="UP000220106"/>
    </source>
</evidence>
<proteinExistence type="predicted"/>
<dbReference type="Proteomes" id="UP000260457">
    <property type="component" value="Chromosome"/>
</dbReference>
<reference evidence="2 5" key="2">
    <citation type="submission" date="2018-07" db="EMBL/GenBank/DDBJ databases">
        <title>The molecular basis for the intramolecular migration of carboxyl group in the catabolism of para-hydroxybenzoate via gentisate.</title>
        <authorList>
            <person name="Zhao H."/>
            <person name="Xu Y."/>
            <person name="Lin S."/>
            <person name="Spain J.C."/>
            <person name="Zhou N.-Y."/>
        </authorList>
    </citation>
    <scope>NUCLEOTIDE SEQUENCE [LARGE SCALE GENOMIC DNA]</scope>
    <source>
        <strain evidence="2 5">PHB-7a</strain>
    </source>
</reference>
<evidence type="ECO:0000313" key="2">
    <source>
        <dbReference type="EMBL" id="AXN38853.1"/>
    </source>
</evidence>
<protein>
    <recommendedName>
        <fullName evidence="6">Sporulation protein</fullName>
    </recommendedName>
</protein>
<feature type="compositionally biased region" description="Basic and acidic residues" evidence="1">
    <location>
        <begin position="74"/>
        <end position="86"/>
    </location>
</feature>
<dbReference type="EMBL" id="NUEQ01000034">
    <property type="protein sequence ID" value="PEJ30144.1"/>
    <property type="molecule type" value="Genomic_DNA"/>
</dbReference>
<sequence>MLHYGKAEEETLFINLTKMEGKNMKSRLIFMTAFLLAALTACSQNDNAINNDSEYGDQSRDGKDFVGKSLKRVSNKDWDNEAERPSDQVLNTPHHTSNNSPSMGQEIDKIRSIIKSETNYDAGSVWFNGNTIHVTVHDKGEIKTDEERSKEKQRIQDMITRAVPQYNIDVKLKK</sequence>
<evidence type="ECO:0000313" key="3">
    <source>
        <dbReference type="EMBL" id="PEJ30144.1"/>
    </source>
</evidence>
<evidence type="ECO:0008006" key="6">
    <source>
        <dbReference type="Google" id="ProtNLM"/>
    </source>
</evidence>
<gene>
    <name evidence="3" type="ORF">CN689_20400</name>
    <name evidence="2" type="ORF">DTO10_10770</name>
</gene>
<feature type="region of interest" description="Disordered" evidence="1">
    <location>
        <begin position="74"/>
        <end position="106"/>
    </location>
</feature>
<evidence type="ECO:0000313" key="5">
    <source>
        <dbReference type="Proteomes" id="UP000260457"/>
    </source>
</evidence>